<reference evidence="2" key="1">
    <citation type="submission" date="2020-06" db="EMBL/GenBank/DDBJ databases">
        <title>Characterization of fructooligosaccharide metabolism and fructooligosaccharide-degrading enzymes in human commensal butyrate producers.</title>
        <authorList>
            <person name="Tanno H."/>
            <person name="Fujii T."/>
            <person name="Hirano K."/>
            <person name="Maeno S."/>
            <person name="Tonozuka T."/>
            <person name="Sakamoto M."/>
            <person name="Ohkuma M."/>
            <person name="Tochio T."/>
            <person name="Endo A."/>
        </authorList>
    </citation>
    <scope>NUCLEOTIDE SEQUENCE</scope>
    <source>
        <strain evidence="2">JCM 17466</strain>
    </source>
</reference>
<gene>
    <name evidence="2" type="ORF">ANBU17_16160</name>
</gene>
<keyword evidence="1" id="KW-0812">Transmembrane</keyword>
<name>A0A916VCJ6_9FIRM</name>
<feature type="transmembrane region" description="Helical" evidence="1">
    <location>
        <begin position="32"/>
        <end position="52"/>
    </location>
</feature>
<sequence length="54" mass="6235">MSLKEKRINNAVINPDKTEKLQRDWKGYGRAYTYYGLVVLGIAAASAVYYFFLK</sequence>
<keyword evidence="1" id="KW-1133">Transmembrane helix</keyword>
<evidence type="ECO:0000313" key="3">
    <source>
        <dbReference type="Proteomes" id="UP000613208"/>
    </source>
</evidence>
<dbReference type="Proteomes" id="UP000613208">
    <property type="component" value="Unassembled WGS sequence"/>
</dbReference>
<organism evidence="2 3">
    <name type="scientific">Anaerostipes butyraticus</name>
    <dbReference type="NCBI Taxonomy" id="645466"/>
    <lineage>
        <taxon>Bacteria</taxon>
        <taxon>Bacillati</taxon>
        <taxon>Bacillota</taxon>
        <taxon>Clostridia</taxon>
        <taxon>Lachnospirales</taxon>
        <taxon>Lachnospiraceae</taxon>
        <taxon>Anaerostipes</taxon>
    </lineage>
</organism>
<dbReference type="EMBL" id="BLYI01000033">
    <property type="protein sequence ID" value="GFO85269.1"/>
    <property type="molecule type" value="Genomic_DNA"/>
</dbReference>
<dbReference type="AlphaFoldDB" id="A0A916VCJ6"/>
<protein>
    <submittedName>
        <fullName evidence="2">Uncharacterized protein</fullName>
    </submittedName>
</protein>
<dbReference type="RefSeq" id="WP_201310978.1">
    <property type="nucleotide sequence ID" value="NZ_BLYI01000033.1"/>
</dbReference>
<evidence type="ECO:0000313" key="2">
    <source>
        <dbReference type="EMBL" id="GFO85269.1"/>
    </source>
</evidence>
<keyword evidence="3" id="KW-1185">Reference proteome</keyword>
<proteinExistence type="predicted"/>
<keyword evidence="1" id="KW-0472">Membrane</keyword>
<comment type="caution">
    <text evidence="2">The sequence shown here is derived from an EMBL/GenBank/DDBJ whole genome shotgun (WGS) entry which is preliminary data.</text>
</comment>
<accession>A0A916VCJ6</accession>
<evidence type="ECO:0000256" key="1">
    <source>
        <dbReference type="SAM" id="Phobius"/>
    </source>
</evidence>